<dbReference type="InterPro" id="IPR036097">
    <property type="entry name" value="HisK_dim/P_sf"/>
</dbReference>
<evidence type="ECO:0000313" key="13">
    <source>
        <dbReference type="Proteomes" id="UP001226434"/>
    </source>
</evidence>
<dbReference type="Gene3D" id="3.30.450.20">
    <property type="entry name" value="PAS domain"/>
    <property type="match status" value="1"/>
</dbReference>
<dbReference type="PROSITE" id="PS50109">
    <property type="entry name" value="HIS_KIN"/>
    <property type="match status" value="1"/>
</dbReference>
<dbReference type="InterPro" id="IPR003594">
    <property type="entry name" value="HATPase_dom"/>
</dbReference>
<dbReference type="Pfam" id="PF02518">
    <property type="entry name" value="HATPase_c"/>
    <property type="match status" value="1"/>
</dbReference>
<evidence type="ECO:0000256" key="2">
    <source>
        <dbReference type="ARBA" id="ARBA00012438"/>
    </source>
</evidence>
<feature type="transmembrane region" description="Helical" evidence="8">
    <location>
        <begin position="55"/>
        <end position="72"/>
    </location>
</feature>
<feature type="domain" description="Histidine kinase" evidence="9">
    <location>
        <begin position="302"/>
        <end position="517"/>
    </location>
</feature>
<dbReference type="PROSITE" id="PS50112">
    <property type="entry name" value="PAS"/>
    <property type="match status" value="1"/>
</dbReference>
<comment type="catalytic activity">
    <reaction evidence="1">
        <text>ATP + protein L-histidine = ADP + protein N-phospho-L-histidine.</text>
        <dbReference type="EC" id="2.7.13.3"/>
    </reaction>
</comment>
<dbReference type="InterPro" id="IPR005467">
    <property type="entry name" value="His_kinase_dom"/>
</dbReference>
<dbReference type="Gene3D" id="1.10.287.130">
    <property type="match status" value="1"/>
</dbReference>
<evidence type="ECO:0000259" key="9">
    <source>
        <dbReference type="PROSITE" id="PS50109"/>
    </source>
</evidence>
<dbReference type="SMART" id="SM00388">
    <property type="entry name" value="HisKA"/>
    <property type="match status" value="1"/>
</dbReference>
<gene>
    <name evidence="12" type="ORF">QJ048_13265</name>
</gene>
<evidence type="ECO:0000256" key="6">
    <source>
        <dbReference type="ARBA" id="ARBA00023012"/>
    </source>
</evidence>
<keyword evidence="13" id="KW-1185">Reference proteome</keyword>
<accession>A0ABT6RDU9</accession>
<comment type="caution">
    <text evidence="12">The sequence shown here is derived from an EMBL/GenBank/DDBJ whole genome shotgun (WGS) entry which is preliminary data.</text>
</comment>
<evidence type="ECO:0000256" key="4">
    <source>
        <dbReference type="ARBA" id="ARBA00022679"/>
    </source>
</evidence>
<keyword evidence="8" id="KW-1133">Transmembrane helix</keyword>
<organism evidence="12 13">
    <name type="scientific">Pinibacter soli</name>
    <dbReference type="NCBI Taxonomy" id="3044211"/>
    <lineage>
        <taxon>Bacteria</taxon>
        <taxon>Pseudomonadati</taxon>
        <taxon>Bacteroidota</taxon>
        <taxon>Chitinophagia</taxon>
        <taxon>Chitinophagales</taxon>
        <taxon>Chitinophagaceae</taxon>
        <taxon>Pinibacter</taxon>
    </lineage>
</organism>
<feature type="domain" description="PAC" evidence="11">
    <location>
        <begin position="188"/>
        <end position="238"/>
    </location>
</feature>
<evidence type="ECO:0000259" key="11">
    <source>
        <dbReference type="PROSITE" id="PS50113"/>
    </source>
</evidence>
<feature type="transmembrane region" description="Helical" evidence="8">
    <location>
        <begin position="84"/>
        <end position="101"/>
    </location>
</feature>
<keyword evidence="6" id="KW-0902">Two-component regulatory system</keyword>
<dbReference type="Pfam" id="PF00512">
    <property type="entry name" value="HisKA"/>
    <property type="match status" value="1"/>
</dbReference>
<dbReference type="GO" id="GO:0016301">
    <property type="term" value="F:kinase activity"/>
    <property type="evidence" value="ECO:0007669"/>
    <property type="project" value="UniProtKB-KW"/>
</dbReference>
<dbReference type="SUPFAM" id="SSF55785">
    <property type="entry name" value="PYP-like sensor domain (PAS domain)"/>
    <property type="match status" value="1"/>
</dbReference>
<evidence type="ECO:0000313" key="12">
    <source>
        <dbReference type="EMBL" id="MDI3320753.1"/>
    </source>
</evidence>
<feature type="coiled-coil region" evidence="7">
    <location>
        <begin position="229"/>
        <end position="295"/>
    </location>
</feature>
<dbReference type="PANTHER" id="PTHR43711">
    <property type="entry name" value="TWO-COMPONENT HISTIDINE KINASE"/>
    <property type="match status" value="1"/>
</dbReference>
<dbReference type="Pfam" id="PF13426">
    <property type="entry name" value="PAS_9"/>
    <property type="match status" value="1"/>
</dbReference>
<dbReference type="InterPro" id="IPR003661">
    <property type="entry name" value="HisK_dim/P_dom"/>
</dbReference>
<dbReference type="SUPFAM" id="SSF47384">
    <property type="entry name" value="Homodimeric domain of signal transducing histidine kinase"/>
    <property type="match status" value="1"/>
</dbReference>
<dbReference type="InterPro" id="IPR036890">
    <property type="entry name" value="HATPase_C_sf"/>
</dbReference>
<dbReference type="EC" id="2.7.13.3" evidence="2"/>
<proteinExistence type="predicted"/>
<protein>
    <recommendedName>
        <fullName evidence="2">histidine kinase</fullName>
        <ecNumber evidence="2">2.7.13.3</ecNumber>
    </recommendedName>
</protein>
<dbReference type="CDD" id="cd00130">
    <property type="entry name" value="PAS"/>
    <property type="match status" value="1"/>
</dbReference>
<reference evidence="12 13" key="1">
    <citation type="submission" date="2023-05" db="EMBL/GenBank/DDBJ databases">
        <title>Genome sequence of Pinibacter sp. MAH-24.</title>
        <authorList>
            <person name="Huq M.A."/>
        </authorList>
    </citation>
    <scope>NUCLEOTIDE SEQUENCE [LARGE SCALE GENOMIC DNA]</scope>
    <source>
        <strain evidence="12 13">MAH-24</strain>
    </source>
</reference>
<dbReference type="PANTHER" id="PTHR43711:SF26">
    <property type="entry name" value="SENSOR HISTIDINE KINASE RCSC"/>
    <property type="match status" value="1"/>
</dbReference>
<dbReference type="InterPro" id="IPR035965">
    <property type="entry name" value="PAS-like_dom_sf"/>
</dbReference>
<keyword evidence="7" id="KW-0175">Coiled coil</keyword>
<dbReference type="InterPro" id="IPR004358">
    <property type="entry name" value="Sig_transdc_His_kin-like_C"/>
</dbReference>
<dbReference type="InterPro" id="IPR000700">
    <property type="entry name" value="PAS-assoc_C"/>
</dbReference>
<name>A0ABT6RDU9_9BACT</name>
<dbReference type="Gene3D" id="3.30.565.10">
    <property type="entry name" value="Histidine kinase-like ATPase, C-terminal domain"/>
    <property type="match status" value="1"/>
</dbReference>
<keyword evidence="8" id="KW-0472">Membrane</keyword>
<evidence type="ECO:0000256" key="3">
    <source>
        <dbReference type="ARBA" id="ARBA00022553"/>
    </source>
</evidence>
<dbReference type="PRINTS" id="PR00344">
    <property type="entry name" value="BCTRLSENSOR"/>
</dbReference>
<dbReference type="SMART" id="SM00387">
    <property type="entry name" value="HATPase_c"/>
    <property type="match status" value="1"/>
</dbReference>
<evidence type="ECO:0000256" key="1">
    <source>
        <dbReference type="ARBA" id="ARBA00000085"/>
    </source>
</evidence>
<dbReference type="CDD" id="cd00082">
    <property type="entry name" value="HisKA"/>
    <property type="match status" value="1"/>
</dbReference>
<keyword evidence="5 12" id="KW-0418">Kinase</keyword>
<dbReference type="PROSITE" id="PS50113">
    <property type="entry name" value="PAC"/>
    <property type="match status" value="1"/>
</dbReference>
<dbReference type="InterPro" id="IPR000014">
    <property type="entry name" value="PAS"/>
</dbReference>
<evidence type="ECO:0000259" key="10">
    <source>
        <dbReference type="PROSITE" id="PS50112"/>
    </source>
</evidence>
<dbReference type="SUPFAM" id="SSF55874">
    <property type="entry name" value="ATPase domain of HSP90 chaperone/DNA topoisomerase II/histidine kinase"/>
    <property type="match status" value="1"/>
</dbReference>
<dbReference type="InterPro" id="IPR050736">
    <property type="entry name" value="Sensor_HK_Regulatory"/>
</dbReference>
<keyword evidence="3" id="KW-0597">Phosphoprotein</keyword>
<keyword evidence="8" id="KW-0812">Transmembrane</keyword>
<dbReference type="NCBIfam" id="TIGR00229">
    <property type="entry name" value="sensory_box"/>
    <property type="match status" value="1"/>
</dbReference>
<keyword evidence="4" id="KW-0808">Transferase</keyword>
<evidence type="ECO:0000256" key="7">
    <source>
        <dbReference type="SAM" id="Coils"/>
    </source>
</evidence>
<sequence length="524" mass="59976">MFKEKNFPIILFCFITVISSAVLQYINPLFRFFDGGLLTAILLTIFLKDDFYTKLLGIVSLVLVAVSAFYPHGSMPVEQIAMQHLFSGIIVVMTMVLTLYLKRLYRFVDAEKKQVSALFEYATEGIILTNDRGEIVLANPEALSLFAYDKNEMIGRNIDILIPSKFRPHHAGYRNGYYQNPGNRKMGHGRDLYAVRKNGSEFPVEVSLSHYKQNDQQFVIAFIVDITQRKEAELILREQKEQLERITDDIKLLNTQLENKVEERTLILKEALGELEKSQSELSEALSKERELNEIKSRFVSMASHEFRTPLAIVLSSASLLSRYQLTEEQEKRDKHIYRIKNSVNHLNDLLQDFLSFGKLQEGNFFTDVYSFEIPSFLQETVDEIKALLKPGQTIELHFDGEPTFVSDKRVLKNVLMNLMGNAIKFSPENKSITLKAISKENELLISVADKGIGIAEEDQQYLFSTFYRGKNAVNIQGTGLGLHIVSRYINLLQGKITYESKLNEGTTFYIRLPKMEKQIVSGE</sequence>
<dbReference type="EMBL" id="JASBRG010000007">
    <property type="protein sequence ID" value="MDI3320753.1"/>
    <property type="molecule type" value="Genomic_DNA"/>
</dbReference>
<evidence type="ECO:0000256" key="8">
    <source>
        <dbReference type="SAM" id="Phobius"/>
    </source>
</evidence>
<evidence type="ECO:0000256" key="5">
    <source>
        <dbReference type="ARBA" id="ARBA00022777"/>
    </source>
</evidence>
<dbReference type="SMART" id="SM00091">
    <property type="entry name" value="PAS"/>
    <property type="match status" value="1"/>
</dbReference>
<feature type="domain" description="PAS" evidence="10">
    <location>
        <begin position="111"/>
        <end position="164"/>
    </location>
</feature>
<feature type="transmembrane region" description="Helical" evidence="8">
    <location>
        <begin position="7"/>
        <end position="26"/>
    </location>
</feature>
<dbReference type="Proteomes" id="UP001226434">
    <property type="component" value="Unassembled WGS sequence"/>
</dbReference>
<dbReference type="RefSeq" id="WP_282334858.1">
    <property type="nucleotide sequence ID" value="NZ_JASBRG010000007.1"/>
</dbReference>
<dbReference type="CDD" id="cd00075">
    <property type="entry name" value="HATPase"/>
    <property type="match status" value="1"/>
</dbReference>